<proteinExistence type="predicted"/>
<dbReference type="EMBL" id="LCPB01000003">
    <property type="protein sequence ID" value="KKU90384.1"/>
    <property type="molecule type" value="Genomic_DNA"/>
</dbReference>
<name>A0A0G1U8H9_9BACT</name>
<accession>A0A0G1U8H9</accession>
<organism evidence="1 2">
    <name type="scientific">Candidatus Wolfebacteria bacterium GW2011_GWA2_47_9b</name>
    <dbReference type="NCBI Taxonomy" id="1619005"/>
    <lineage>
        <taxon>Bacteria</taxon>
        <taxon>Candidatus Wolfeibacteriota</taxon>
    </lineage>
</organism>
<dbReference type="Proteomes" id="UP000033882">
    <property type="component" value="Unassembled WGS sequence"/>
</dbReference>
<dbReference type="AlphaFoldDB" id="A0A0G1U8H9"/>
<sequence>MKIEYREPIEEFNRDLKKLLKKFITLEEDLSTVKINAIELYHLKKIDNESIFAIEHFCSEEIKVYKVKKFACKCLKGRGVKSGIRIIYAYYPKDNSVQFIEMYFKGVRENEDKERIKEYLKSAT</sequence>
<reference evidence="1 2" key="1">
    <citation type="journal article" date="2015" name="Nature">
        <title>rRNA introns, odd ribosomes, and small enigmatic genomes across a large radiation of phyla.</title>
        <authorList>
            <person name="Brown C.T."/>
            <person name="Hug L.A."/>
            <person name="Thomas B.C."/>
            <person name="Sharon I."/>
            <person name="Castelle C.J."/>
            <person name="Singh A."/>
            <person name="Wilkins M.J."/>
            <person name="Williams K.H."/>
            <person name="Banfield J.F."/>
        </authorList>
    </citation>
    <scope>NUCLEOTIDE SEQUENCE [LARGE SCALE GENOMIC DNA]</scope>
</reference>
<evidence type="ECO:0000313" key="2">
    <source>
        <dbReference type="Proteomes" id="UP000033882"/>
    </source>
</evidence>
<evidence type="ECO:0000313" key="1">
    <source>
        <dbReference type="EMBL" id="KKU90384.1"/>
    </source>
</evidence>
<protein>
    <submittedName>
        <fullName evidence="1">Uncharacterized protein</fullName>
    </submittedName>
</protein>
<comment type="caution">
    <text evidence="1">The sequence shown here is derived from an EMBL/GenBank/DDBJ whole genome shotgun (WGS) entry which is preliminary data.</text>
</comment>
<gene>
    <name evidence="1" type="ORF">UY19_C0003G0039</name>
</gene>